<keyword evidence="3" id="KW-1185">Reference proteome</keyword>
<dbReference type="SUPFAM" id="SSF56281">
    <property type="entry name" value="Metallo-hydrolase/oxidoreductase"/>
    <property type="match status" value="1"/>
</dbReference>
<dbReference type="STRING" id="1077348.A0A2G8SIZ4"/>
<dbReference type="AlphaFoldDB" id="A0A2G8SIZ4"/>
<organism evidence="2 3">
    <name type="scientific">Ganoderma sinense ZZ0214-1</name>
    <dbReference type="NCBI Taxonomy" id="1077348"/>
    <lineage>
        <taxon>Eukaryota</taxon>
        <taxon>Fungi</taxon>
        <taxon>Dikarya</taxon>
        <taxon>Basidiomycota</taxon>
        <taxon>Agaricomycotina</taxon>
        <taxon>Agaricomycetes</taxon>
        <taxon>Polyporales</taxon>
        <taxon>Polyporaceae</taxon>
        <taxon>Ganoderma</taxon>
    </lineage>
</organism>
<gene>
    <name evidence="2" type="ORF">GSI_04380</name>
</gene>
<dbReference type="GO" id="GO:0070292">
    <property type="term" value="P:N-acylphosphatidylethanolamine metabolic process"/>
    <property type="evidence" value="ECO:0007669"/>
    <property type="project" value="TreeGrafter"/>
</dbReference>
<sequence>MTPSPLLLRRLVLPNSRPNLSIRTLHGASTTPLNLNLLAAMTKTTKPAHIFGNGTVGAQAWSAEVVVERRKEAEWKQGGVQPAHHANSSASCFQNPWPSFRPLPASRWLRFFVTSPFSLPQIPNELSAQIPSQVPDWGAGNAPDSVKATWLGHACFMLEMPTPEGAARGSRILFDPVLSHRCSPISWAGPGRLLPTPCVAEDLPEVDVVVLSHNHYDHMDAATLKTVWDLYRPRFFAPLGNMPHFAAIGIPASHVHLLDWWEESAVSVTLPPAVPKSSEVRPQASFTLTCTPAQHTANRTPFDRWQTLWASWAVKEEVSPSHPARAPKQVYFTGDTGYRTVLEGEDEDAVACCPAFAEVGERFGGFDLAMIPIGAYGPRDMWSGLHASPSDAVEIYKDIGARKAVGMHWGTWMLTSEPVMEPPRLLKECAAKAGLAPDAFTVCGLGETTAA</sequence>
<evidence type="ECO:0000313" key="2">
    <source>
        <dbReference type="EMBL" id="PIL33755.1"/>
    </source>
</evidence>
<evidence type="ECO:0000259" key="1">
    <source>
        <dbReference type="Pfam" id="PF12706"/>
    </source>
</evidence>
<dbReference type="Gene3D" id="3.60.15.10">
    <property type="entry name" value="Ribonuclease Z/Hydroxyacylglutathione hydrolase-like"/>
    <property type="match status" value="1"/>
</dbReference>
<feature type="domain" description="Metallo-beta-lactamase" evidence="1">
    <location>
        <begin position="171"/>
        <end position="409"/>
    </location>
</feature>
<dbReference type="Proteomes" id="UP000230002">
    <property type="component" value="Unassembled WGS sequence"/>
</dbReference>
<dbReference type="GO" id="GO:0070290">
    <property type="term" value="F:N-acylphosphatidylethanolamine-specific phospholipase D activity"/>
    <property type="evidence" value="ECO:0007669"/>
    <property type="project" value="TreeGrafter"/>
</dbReference>
<dbReference type="GO" id="GO:0005737">
    <property type="term" value="C:cytoplasm"/>
    <property type="evidence" value="ECO:0007669"/>
    <property type="project" value="TreeGrafter"/>
</dbReference>
<reference evidence="2 3" key="1">
    <citation type="journal article" date="2015" name="Sci. Rep.">
        <title>Chromosome-level genome map provides insights into diverse defense mechanisms in the medicinal fungus Ganoderma sinense.</title>
        <authorList>
            <person name="Zhu Y."/>
            <person name="Xu J."/>
            <person name="Sun C."/>
            <person name="Zhou S."/>
            <person name="Xu H."/>
            <person name="Nelson D.R."/>
            <person name="Qian J."/>
            <person name="Song J."/>
            <person name="Luo H."/>
            <person name="Xiang L."/>
            <person name="Li Y."/>
            <person name="Xu Z."/>
            <person name="Ji A."/>
            <person name="Wang L."/>
            <person name="Lu S."/>
            <person name="Hayward A."/>
            <person name="Sun W."/>
            <person name="Li X."/>
            <person name="Schwartz D.C."/>
            <person name="Wang Y."/>
            <person name="Chen S."/>
        </authorList>
    </citation>
    <scope>NUCLEOTIDE SEQUENCE [LARGE SCALE GENOMIC DNA]</scope>
    <source>
        <strain evidence="2 3">ZZ0214-1</strain>
    </source>
</reference>
<dbReference type="PANTHER" id="PTHR15032:SF4">
    <property type="entry name" value="N-ACYL-PHOSPHATIDYLETHANOLAMINE-HYDROLYZING PHOSPHOLIPASE D"/>
    <property type="match status" value="1"/>
</dbReference>
<protein>
    <recommendedName>
        <fullName evidence="1">Metallo-beta-lactamase domain-containing protein</fullName>
    </recommendedName>
</protein>
<evidence type="ECO:0000313" key="3">
    <source>
        <dbReference type="Proteomes" id="UP000230002"/>
    </source>
</evidence>
<accession>A0A2G8SIZ4</accession>
<dbReference type="GO" id="GO:0070291">
    <property type="term" value="P:N-acylethanolamine metabolic process"/>
    <property type="evidence" value="ECO:0007669"/>
    <property type="project" value="TreeGrafter"/>
</dbReference>
<comment type="caution">
    <text evidence="2">The sequence shown here is derived from an EMBL/GenBank/DDBJ whole genome shotgun (WGS) entry which is preliminary data.</text>
</comment>
<proteinExistence type="predicted"/>
<dbReference type="OrthoDB" id="332863at2759"/>
<name>A0A2G8SIZ4_9APHY</name>
<dbReference type="Pfam" id="PF12706">
    <property type="entry name" value="Lactamase_B_2"/>
    <property type="match status" value="1"/>
</dbReference>
<dbReference type="InterPro" id="IPR036866">
    <property type="entry name" value="RibonucZ/Hydroxyglut_hydro"/>
</dbReference>
<dbReference type="PANTHER" id="PTHR15032">
    <property type="entry name" value="N-ACYL-PHOSPHATIDYLETHANOLAMINE-HYDROLYZING PHOSPHOLIPASE D"/>
    <property type="match status" value="1"/>
</dbReference>
<dbReference type="EMBL" id="AYKW01000007">
    <property type="protein sequence ID" value="PIL33755.1"/>
    <property type="molecule type" value="Genomic_DNA"/>
</dbReference>
<dbReference type="InterPro" id="IPR001279">
    <property type="entry name" value="Metallo-B-lactamas"/>
</dbReference>